<dbReference type="Gene3D" id="3.30.2090.10">
    <property type="entry name" value="Multidrug efflux transporter AcrB TolC docking domain, DN and DC subdomains"/>
    <property type="match status" value="2"/>
</dbReference>
<feature type="transmembrane region" description="Helical" evidence="9">
    <location>
        <begin position="872"/>
        <end position="890"/>
    </location>
</feature>
<dbReference type="Gene3D" id="1.20.1640.10">
    <property type="entry name" value="Multidrug efflux transporter AcrB transmembrane domain"/>
    <property type="match status" value="2"/>
</dbReference>
<dbReference type="RefSeq" id="WP_284313025.1">
    <property type="nucleotide sequence ID" value="NZ_BSPC01000026.1"/>
</dbReference>
<dbReference type="NCBIfam" id="TIGR00915">
    <property type="entry name" value="2A0602"/>
    <property type="match status" value="1"/>
</dbReference>
<dbReference type="InterPro" id="IPR001036">
    <property type="entry name" value="Acrflvin-R"/>
</dbReference>
<keyword evidence="6 9" id="KW-0812">Transmembrane</keyword>
<accession>A0ABQ6CJR7</accession>
<keyword evidence="7 9" id="KW-1133">Transmembrane helix</keyword>
<evidence type="ECO:0000256" key="4">
    <source>
        <dbReference type="ARBA" id="ARBA00022475"/>
    </source>
</evidence>
<comment type="similarity">
    <text evidence="2 9">Belongs to the resistance-nodulation-cell division (RND) (TC 2.A.6) family.</text>
</comment>
<feature type="transmembrane region" description="Helical" evidence="9">
    <location>
        <begin position="342"/>
        <end position="361"/>
    </location>
</feature>
<dbReference type="Gene3D" id="3.30.70.1440">
    <property type="entry name" value="Multidrug efflux transporter AcrB pore domain"/>
    <property type="match status" value="1"/>
</dbReference>
<dbReference type="PRINTS" id="PR00702">
    <property type="entry name" value="ACRIFLAVINRP"/>
</dbReference>
<dbReference type="Pfam" id="PF00873">
    <property type="entry name" value="ACR_tran"/>
    <property type="match status" value="1"/>
</dbReference>
<evidence type="ECO:0000256" key="8">
    <source>
        <dbReference type="ARBA" id="ARBA00023136"/>
    </source>
</evidence>
<feature type="transmembrane region" description="Helical" evidence="9">
    <location>
        <begin position="368"/>
        <end position="390"/>
    </location>
</feature>
<feature type="region of interest" description="Disordered" evidence="10">
    <location>
        <begin position="1047"/>
        <end position="1069"/>
    </location>
</feature>
<evidence type="ECO:0000256" key="7">
    <source>
        <dbReference type="ARBA" id="ARBA00022989"/>
    </source>
</evidence>
<dbReference type="Proteomes" id="UP001156882">
    <property type="component" value="Unassembled WGS sequence"/>
</dbReference>
<keyword evidence="3 9" id="KW-0813">Transport</keyword>
<feature type="transmembrane region" description="Helical" evidence="9">
    <location>
        <begin position="980"/>
        <end position="1004"/>
    </location>
</feature>
<name>A0ABQ6CJR7_9HYPH</name>
<evidence type="ECO:0000256" key="6">
    <source>
        <dbReference type="ARBA" id="ARBA00022692"/>
    </source>
</evidence>
<dbReference type="EMBL" id="BSPC01000026">
    <property type="protein sequence ID" value="GLS19958.1"/>
    <property type="molecule type" value="Genomic_DNA"/>
</dbReference>
<feature type="transmembrane region" description="Helical" evidence="9">
    <location>
        <begin position="396"/>
        <end position="415"/>
    </location>
</feature>
<dbReference type="PROSITE" id="PS50156">
    <property type="entry name" value="SSD"/>
    <property type="match status" value="1"/>
</dbReference>
<feature type="transmembrane region" description="Helical" evidence="9">
    <location>
        <begin position="935"/>
        <end position="959"/>
    </location>
</feature>
<keyword evidence="13" id="KW-1185">Reference proteome</keyword>
<feature type="transmembrane region" description="Helical" evidence="9">
    <location>
        <begin position="12"/>
        <end position="33"/>
    </location>
</feature>
<dbReference type="SUPFAM" id="SSF82693">
    <property type="entry name" value="Multidrug efflux transporter AcrB pore domain, PN1, PN2, PC1 and PC2 subdomains"/>
    <property type="match status" value="3"/>
</dbReference>
<feature type="transmembrane region" description="Helical" evidence="9">
    <location>
        <begin position="897"/>
        <end position="923"/>
    </location>
</feature>
<dbReference type="Gene3D" id="3.30.70.1430">
    <property type="entry name" value="Multidrug efflux transporter AcrB pore domain"/>
    <property type="match status" value="2"/>
</dbReference>
<evidence type="ECO:0000256" key="2">
    <source>
        <dbReference type="ARBA" id="ARBA00010942"/>
    </source>
</evidence>
<dbReference type="Gene3D" id="3.30.70.1320">
    <property type="entry name" value="Multidrug efflux transporter AcrB pore domain like"/>
    <property type="match status" value="1"/>
</dbReference>
<dbReference type="SUPFAM" id="SSF82866">
    <property type="entry name" value="Multidrug efflux transporter AcrB transmembrane domain"/>
    <property type="match status" value="2"/>
</dbReference>
<gene>
    <name evidence="12" type="ORF">GCM10007874_29750</name>
</gene>
<dbReference type="PANTHER" id="PTHR32063">
    <property type="match status" value="1"/>
</dbReference>
<keyword evidence="5 9" id="KW-0997">Cell inner membrane</keyword>
<keyword evidence="4" id="KW-1003">Cell membrane</keyword>
<evidence type="ECO:0000259" key="11">
    <source>
        <dbReference type="PROSITE" id="PS50156"/>
    </source>
</evidence>
<evidence type="ECO:0000256" key="3">
    <source>
        <dbReference type="ARBA" id="ARBA00022448"/>
    </source>
</evidence>
<evidence type="ECO:0000256" key="5">
    <source>
        <dbReference type="ARBA" id="ARBA00022519"/>
    </source>
</evidence>
<protein>
    <recommendedName>
        <fullName evidence="9">Efflux pump membrane transporter</fullName>
    </recommendedName>
</protein>
<evidence type="ECO:0000256" key="1">
    <source>
        <dbReference type="ARBA" id="ARBA00004429"/>
    </source>
</evidence>
<feature type="transmembrane region" description="Helical" evidence="9">
    <location>
        <begin position="441"/>
        <end position="461"/>
    </location>
</feature>
<comment type="subcellular location">
    <subcellularLocation>
        <location evidence="1 9">Cell inner membrane</location>
        <topology evidence="1 9">Multi-pass membrane protein</topology>
    </subcellularLocation>
</comment>
<dbReference type="SUPFAM" id="SSF82714">
    <property type="entry name" value="Multidrug efflux transporter AcrB TolC docking domain, DN and DC subdomains"/>
    <property type="match status" value="2"/>
</dbReference>
<keyword evidence="8 9" id="KW-0472">Membrane</keyword>
<evidence type="ECO:0000313" key="12">
    <source>
        <dbReference type="EMBL" id="GLS19958.1"/>
    </source>
</evidence>
<reference evidence="13" key="1">
    <citation type="journal article" date="2019" name="Int. J. Syst. Evol. Microbiol.">
        <title>The Global Catalogue of Microorganisms (GCM) 10K type strain sequencing project: providing services to taxonomists for standard genome sequencing and annotation.</title>
        <authorList>
            <consortium name="The Broad Institute Genomics Platform"/>
            <consortium name="The Broad Institute Genome Sequencing Center for Infectious Disease"/>
            <person name="Wu L."/>
            <person name="Ma J."/>
        </authorList>
    </citation>
    <scope>NUCLEOTIDE SEQUENCE [LARGE SCALE GENOMIC DNA]</scope>
    <source>
        <strain evidence="13">NBRC 101365</strain>
    </source>
</reference>
<proteinExistence type="inferred from homology"/>
<dbReference type="PANTHER" id="PTHR32063:SF76">
    <property type="entry name" value="EFFLUX PUMP MEMBRANE TRANSPORTER"/>
    <property type="match status" value="1"/>
</dbReference>
<comment type="caution">
    <text evidence="12">The sequence shown here is derived from an EMBL/GenBank/DDBJ whole genome shotgun (WGS) entry which is preliminary data.</text>
</comment>
<dbReference type="NCBIfam" id="NF000282">
    <property type="entry name" value="RND_permease_1"/>
    <property type="match status" value="1"/>
</dbReference>
<organism evidence="12 13">
    <name type="scientific">Labrys miyagiensis</name>
    <dbReference type="NCBI Taxonomy" id="346912"/>
    <lineage>
        <taxon>Bacteria</taxon>
        <taxon>Pseudomonadati</taxon>
        <taxon>Pseudomonadota</taxon>
        <taxon>Alphaproteobacteria</taxon>
        <taxon>Hyphomicrobiales</taxon>
        <taxon>Xanthobacteraceae</taxon>
        <taxon>Labrys</taxon>
    </lineage>
</organism>
<feature type="transmembrane region" description="Helical" evidence="9">
    <location>
        <begin position="1016"/>
        <end position="1038"/>
    </location>
</feature>
<evidence type="ECO:0000256" key="10">
    <source>
        <dbReference type="SAM" id="MobiDB-lite"/>
    </source>
</evidence>
<evidence type="ECO:0000313" key="13">
    <source>
        <dbReference type="Proteomes" id="UP001156882"/>
    </source>
</evidence>
<feature type="transmembrane region" description="Helical" evidence="9">
    <location>
        <begin position="530"/>
        <end position="552"/>
    </location>
</feature>
<dbReference type="InterPro" id="IPR004764">
    <property type="entry name" value="MdtF-like"/>
</dbReference>
<dbReference type="InterPro" id="IPR027463">
    <property type="entry name" value="AcrB_DN_DC_subdom"/>
</dbReference>
<feature type="domain" description="SSD" evidence="11">
    <location>
        <begin position="372"/>
        <end position="498"/>
    </location>
</feature>
<feature type="transmembrane region" description="Helical" evidence="9">
    <location>
        <begin position="473"/>
        <end position="500"/>
    </location>
</feature>
<dbReference type="InterPro" id="IPR000731">
    <property type="entry name" value="SSD"/>
</dbReference>
<sequence length="1069" mass="114067">MFSAIFIDRPRLAIVIAIVITLAGALAMTRIAVEQFPNLVPPQVQVSTTYPGASAAVVESSVAQPLEAQVVGVDKMIYMKSTSGNDGSYSLTVSFNLGTDADIDTVNVNNRVQAALSKLPQSVQQQGVTVQKRSSAILQFLFLYSESGKQDPLFITNYATINVLDRLSRIPGVGQASLFSRQNYSMRIWFDTQRLTNLGLQASDIANAIEAQNVQAPVGRIGAQPAAADQQLQLNLQTLGRLETPEQFGNIIVRANPDGSVLRVKDVARIEMGAQSLDTTSRLNGKPAVAIAIYLSPGANAVQTAARVTATLADMQTRFPEGLKARVVYDTSEFVSDTISEVIWTLGEAFLLVVVVVYLFLGSLRATIIPAVAVPVSLIGAFGIMLALGYSANTVSLLAMVLAIGVVVDDAIVVVENVERVMEEEPDLSPADATKKAMTQITAPVIAISLVLLSVFVPVAFIPGLTGQLFRQFAVVMTSAMVISAFNALTLSPALCAVFLRHSRKGPIMSRVLGGIDRVRNGYAAVVRRLVRIPIFSLIAVAVFGGAIYYAAQPNVTPTGFVPEEDQGAFFVVVQLPDGASVNRTKGEVEKVEAILKQMPQIQDTLAIVGFSILDGGAQPNAAFMVARLKPFADRRTAADSAQALIGKVIGQAQAINTSSVFAFNVPPIIGLSTSGGFEYQLENLEGASPAAMGSVMNGLIAAANQDPRLSRVFSTFTATNPSIYLNIDRDKAQALGLNMADVFNALQATLGGAYINDFNLYGRTWQVNLQAEATDRSDIDSIWKIYIRNRAGEMVPLRSIASISTQLGPQTISRYNNYRSITVNGSAAPGVASGTAQQVMTEVSAKTLPPGYGFEWTGTAYQEHEAQGQTGVVLGLAVLFAFLFLVALYESWTIPIPVLLSVSIGVLGAFIAIHYIPLLLIMFGAIPAPLSLDIYAQIGLVVLIALAAKNGILIVEFAKERREEGLPIRDAAILGARMRFRAVMMTSIAFVLGLLPLVVASGAAMISRRDVGTPVFGGMIAASLIGIFLIPMLYVLFQSGRESVKRRFGGKPPAPHDPPAQHDGPPAH</sequence>
<evidence type="ECO:0000256" key="9">
    <source>
        <dbReference type="RuleBase" id="RU364070"/>
    </source>
</evidence>